<sequence>MIDTILVDMLCPSRNPVCSSEKHGSNEIGRVSLMSTIEDFVLDNKIIFA</sequence>
<gene>
    <name evidence="1" type="ORF">BYL167_LOCUS29332</name>
    <name evidence="2" type="ORF">BYL167_LOCUS29350</name>
    <name evidence="3" type="ORF">GIL414_LOCUS33514</name>
    <name evidence="4" type="ORF">GIL414_LOCUS33552</name>
</gene>
<dbReference type="EMBL" id="CAJOBJ010074765">
    <property type="protein sequence ID" value="CAF4475514.1"/>
    <property type="molecule type" value="Genomic_DNA"/>
</dbReference>
<proteinExistence type="predicted"/>
<dbReference type="Proteomes" id="UP000681720">
    <property type="component" value="Unassembled WGS sequence"/>
</dbReference>
<dbReference type="EMBL" id="CAJOBH010044582">
    <property type="protein sequence ID" value="CAF4347275.1"/>
    <property type="molecule type" value="Genomic_DNA"/>
</dbReference>
<dbReference type="Proteomes" id="UP000681967">
    <property type="component" value="Unassembled WGS sequence"/>
</dbReference>
<evidence type="ECO:0000313" key="3">
    <source>
        <dbReference type="EMBL" id="CAF4474617.1"/>
    </source>
</evidence>
<evidence type="ECO:0000313" key="2">
    <source>
        <dbReference type="EMBL" id="CAF4347275.1"/>
    </source>
</evidence>
<evidence type="ECO:0000313" key="4">
    <source>
        <dbReference type="EMBL" id="CAF4475514.1"/>
    </source>
</evidence>
<reference evidence="2" key="1">
    <citation type="submission" date="2021-02" db="EMBL/GenBank/DDBJ databases">
        <authorList>
            <person name="Nowell W R."/>
        </authorList>
    </citation>
    <scope>NUCLEOTIDE SEQUENCE</scope>
</reference>
<dbReference type="EMBL" id="CAJOBH010044487">
    <property type="protein sequence ID" value="CAF4346820.1"/>
    <property type="molecule type" value="Genomic_DNA"/>
</dbReference>
<dbReference type="AlphaFoldDB" id="A0A8S2V0Q4"/>
<protein>
    <submittedName>
        <fullName evidence="2">Uncharacterized protein</fullName>
    </submittedName>
</protein>
<accession>A0A8S2V0Q4</accession>
<feature type="non-terminal residue" evidence="2">
    <location>
        <position position="1"/>
    </location>
</feature>
<dbReference type="EMBL" id="CAJOBJ010074577">
    <property type="protein sequence ID" value="CAF4474617.1"/>
    <property type="molecule type" value="Genomic_DNA"/>
</dbReference>
<evidence type="ECO:0000313" key="1">
    <source>
        <dbReference type="EMBL" id="CAF4346820.1"/>
    </source>
</evidence>
<evidence type="ECO:0000313" key="5">
    <source>
        <dbReference type="Proteomes" id="UP000681967"/>
    </source>
</evidence>
<organism evidence="2 5">
    <name type="scientific">Rotaria magnacalcarata</name>
    <dbReference type="NCBI Taxonomy" id="392030"/>
    <lineage>
        <taxon>Eukaryota</taxon>
        <taxon>Metazoa</taxon>
        <taxon>Spiralia</taxon>
        <taxon>Gnathifera</taxon>
        <taxon>Rotifera</taxon>
        <taxon>Eurotatoria</taxon>
        <taxon>Bdelloidea</taxon>
        <taxon>Philodinida</taxon>
        <taxon>Philodinidae</taxon>
        <taxon>Rotaria</taxon>
    </lineage>
</organism>
<name>A0A8S2V0Q4_9BILA</name>
<comment type="caution">
    <text evidence="2">The sequence shown here is derived from an EMBL/GenBank/DDBJ whole genome shotgun (WGS) entry which is preliminary data.</text>
</comment>